<sequence>MRSHYRTRRGPATGPHRAQPPTCIGKQTRQLRFGQFVDQLMQFFTAGAREPDSSHHSRLVPPKYDGIPTPATSVSPRRSPVVTAQVTTMTTIAAS</sequence>
<dbReference type="KEGG" id="nfa:NFA_44310"/>
<dbReference type="Proteomes" id="UP000006820">
    <property type="component" value="Chromosome"/>
</dbReference>
<feature type="region of interest" description="Disordered" evidence="1">
    <location>
        <begin position="48"/>
        <end position="81"/>
    </location>
</feature>
<accession>Q5YRA9</accession>
<keyword evidence="3" id="KW-1185">Reference proteome</keyword>
<name>Q5YRA9_NOCFA</name>
<protein>
    <submittedName>
        <fullName evidence="2">Uncharacterized protein</fullName>
    </submittedName>
</protein>
<reference evidence="2 3" key="1">
    <citation type="journal article" date="2004" name="Proc. Natl. Acad. Sci. U.S.A.">
        <title>The complete genomic sequence of Nocardia farcinica IFM 10152.</title>
        <authorList>
            <person name="Ishikawa J."/>
            <person name="Yamashita A."/>
            <person name="Mikami Y."/>
            <person name="Hoshino Y."/>
            <person name="Kurita H."/>
            <person name="Hotta K."/>
            <person name="Shiba T."/>
            <person name="Hattori M."/>
        </authorList>
    </citation>
    <scope>NUCLEOTIDE SEQUENCE [LARGE SCALE GENOMIC DNA]</scope>
    <source>
        <strain evidence="2 3">IFM 10152</strain>
    </source>
</reference>
<dbReference type="EMBL" id="AP006618">
    <property type="protein sequence ID" value="BAD59282.1"/>
    <property type="molecule type" value="Genomic_DNA"/>
</dbReference>
<dbReference type="AlphaFoldDB" id="Q5YRA9"/>
<evidence type="ECO:0000313" key="2">
    <source>
        <dbReference type="EMBL" id="BAD59282.1"/>
    </source>
</evidence>
<evidence type="ECO:0000256" key="1">
    <source>
        <dbReference type="SAM" id="MobiDB-lite"/>
    </source>
</evidence>
<evidence type="ECO:0000313" key="3">
    <source>
        <dbReference type="Proteomes" id="UP000006820"/>
    </source>
</evidence>
<gene>
    <name evidence="2" type="ordered locus">NFA_44310</name>
</gene>
<dbReference type="STRING" id="247156.NFA_44310"/>
<proteinExistence type="predicted"/>
<feature type="region of interest" description="Disordered" evidence="1">
    <location>
        <begin position="1"/>
        <end position="23"/>
    </location>
</feature>
<organism evidence="2 3">
    <name type="scientific">Nocardia farcinica (strain IFM 10152)</name>
    <dbReference type="NCBI Taxonomy" id="247156"/>
    <lineage>
        <taxon>Bacteria</taxon>
        <taxon>Bacillati</taxon>
        <taxon>Actinomycetota</taxon>
        <taxon>Actinomycetes</taxon>
        <taxon>Mycobacteriales</taxon>
        <taxon>Nocardiaceae</taxon>
        <taxon>Nocardia</taxon>
    </lineage>
</organism>
<dbReference type="HOGENOM" id="CLU_2370020_0_0_11"/>
<feature type="compositionally biased region" description="Polar residues" evidence="1">
    <location>
        <begin position="70"/>
        <end position="81"/>
    </location>
</feature>